<evidence type="ECO:0000313" key="3">
    <source>
        <dbReference type="EMBL" id="UWX96960.1"/>
    </source>
</evidence>
<evidence type="ECO:0000256" key="1">
    <source>
        <dbReference type="SAM" id="MobiDB-lite"/>
    </source>
</evidence>
<reference evidence="3" key="1">
    <citation type="submission" date="2022-09" db="EMBL/GenBank/DDBJ databases">
        <title>Novel species in genus Arthrobacter.</title>
        <authorList>
            <person name="Liu Y."/>
        </authorList>
    </citation>
    <scope>NUCLEOTIDE SEQUENCE</scope>
    <source>
        <strain evidence="3">Zg-Y815</strain>
    </source>
</reference>
<proteinExistence type="predicted"/>
<feature type="transmembrane region" description="Helical" evidence="2">
    <location>
        <begin position="50"/>
        <end position="73"/>
    </location>
</feature>
<name>A0ABY5YTF1_9MICC</name>
<gene>
    <name evidence="3" type="ORF">N2K95_15200</name>
</gene>
<dbReference type="Proteomes" id="UP001059859">
    <property type="component" value="Chromosome"/>
</dbReference>
<feature type="transmembrane region" description="Helical" evidence="2">
    <location>
        <begin position="88"/>
        <end position="112"/>
    </location>
</feature>
<evidence type="ECO:0008006" key="5">
    <source>
        <dbReference type="Google" id="ProtNLM"/>
    </source>
</evidence>
<accession>A0ABY5YTF1</accession>
<keyword evidence="2" id="KW-1133">Transmembrane helix</keyword>
<dbReference type="EMBL" id="CP104275">
    <property type="protein sequence ID" value="UWX96960.1"/>
    <property type="molecule type" value="Genomic_DNA"/>
</dbReference>
<organism evidence="3 4">
    <name type="scientific">Arthrobacter zhaoxinii</name>
    <dbReference type="NCBI Taxonomy" id="2964616"/>
    <lineage>
        <taxon>Bacteria</taxon>
        <taxon>Bacillati</taxon>
        <taxon>Actinomycetota</taxon>
        <taxon>Actinomycetes</taxon>
        <taxon>Micrococcales</taxon>
        <taxon>Micrococcaceae</taxon>
        <taxon>Arthrobacter</taxon>
    </lineage>
</organism>
<dbReference type="RefSeq" id="WP_260652230.1">
    <property type="nucleotide sequence ID" value="NZ_CP104275.1"/>
</dbReference>
<keyword evidence="2" id="KW-0812">Transmembrane</keyword>
<feature type="region of interest" description="Disordered" evidence="1">
    <location>
        <begin position="1"/>
        <end position="41"/>
    </location>
</feature>
<keyword evidence="2" id="KW-0472">Membrane</keyword>
<keyword evidence="4" id="KW-1185">Reference proteome</keyword>
<sequence>MSTSHSAPQDEQYPYPSTAEGKPSTALPPYPGSVQRPGGRAEGERFKNQSLLFGVLALFVAGLVLAPFAIYYARKAEELEVPATAGKVLGWVTVVIYAIYAALFQTLIYFLILASLTGYGDGAI</sequence>
<evidence type="ECO:0000256" key="2">
    <source>
        <dbReference type="SAM" id="Phobius"/>
    </source>
</evidence>
<evidence type="ECO:0000313" key="4">
    <source>
        <dbReference type="Proteomes" id="UP001059859"/>
    </source>
</evidence>
<protein>
    <recommendedName>
        <fullName evidence="5">DUF4190 domain-containing protein</fullName>
    </recommendedName>
</protein>